<evidence type="ECO:0000256" key="1">
    <source>
        <dbReference type="ARBA" id="ARBA00006484"/>
    </source>
</evidence>
<protein>
    <submittedName>
        <fullName evidence="2">Enoyl-(Acyl carrier) reductase family protein</fullName>
    </submittedName>
</protein>
<dbReference type="PANTHER" id="PTHR42879">
    <property type="entry name" value="3-OXOACYL-(ACYL-CARRIER-PROTEIN) REDUCTASE"/>
    <property type="match status" value="1"/>
</dbReference>
<comment type="similarity">
    <text evidence="1">Belongs to the short-chain dehydrogenases/reductases (SDR) family.</text>
</comment>
<name>A0A7S4ZV97_RHIRH</name>
<proteinExistence type="inferred from homology"/>
<dbReference type="Pfam" id="PF13561">
    <property type="entry name" value="adh_short_C2"/>
    <property type="match status" value="1"/>
</dbReference>
<reference evidence="2" key="1">
    <citation type="submission" date="2018-12" db="EMBL/GenBank/DDBJ databases">
        <title>Three Rhizobium rhizogenes strains isolated from the same crown gall tumor carry diverse plasmids.</title>
        <authorList>
            <person name="Pulawska J."/>
            <person name="Kuzmanovic N."/>
        </authorList>
    </citation>
    <scope>NUCLEOTIDE SEQUENCE</scope>
    <source>
        <strain evidence="2">C6.5</strain>
        <plasmid evidence="2">pC6.5b</plasmid>
    </source>
</reference>
<organism evidence="2">
    <name type="scientific">Rhizobium rhizogenes</name>
    <name type="common">Agrobacterium rhizogenes</name>
    <dbReference type="NCBI Taxonomy" id="359"/>
    <lineage>
        <taxon>Bacteria</taxon>
        <taxon>Pseudomonadati</taxon>
        <taxon>Pseudomonadota</taxon>
        <taxon>Alphaproteobacteria</taxon>
        <taxon>Hyphomicrobiales</taxon>
        <taxon>Rhizobiaceae</taxon>
        <taxon>Rhizobium/Agrobacterium group</taxon>
        <taxon>Rhizobium</taxon>
    </lineage>
</organism>
<sequence>MSRSTDALNLAKELNGIGLQGSVTDERSLESLFSAALDTYGHVDVVVNNTGDPARGDLLDLASEQWHADMDLILLNVIRMARIVTPHMLSRKSGAIVNISAADAYEPDLRFPIGSTLRAALGAWTKLYSDRYAKEGIRMNCVLPGIIFPPGWPADRADVRARVPVGRAGSYEEIAEVVAFLLSAKASYITGQNIRVDGGLVKYV</sequence>
<accession>A0A7S4ZV97</accession>
<dbReference type="Gene3D" id="3.40.50.720">
    <property type="entry name" value="NAD(P)-binding Rossmann-like Domain"/>
    <property type="match status" value="1"/>
</dbReference>
<gene>
    <name evidence="2" type="ORF">pC6.5b_322</name>
</gene>
<keyword evidence="2" id="KW-0614">Plasmid</keyword>
<dbReference type="EMBL" id="MK318987">
    <property type="protein sequence ID" value="QCL10216.1"/>
    <property type="molecule type" value="Genomic_DNA"/>
</dbReference>
<dbReference type="AlphaFoldDB" id="A0A7S4ZV97"/>
<evidence type="ECO:0000313" key="2">
    <source>
        <dbReference type="EMBL" id="QCL10216.1"/>
    </source>
</evidence>
<geneLocation type="plasmid" evidence="2">
    <name>pC6.5b</name>
</geneLocation>
<dbReference type="InterPro" id="IPR036291">
    <property type="entry name" value="NAD(P)-bd_dom_sf"/>
</dbReference>
<dbReference type="SUPFAM" id="SSF51735">
    <property type="entry name" value="NAD(P)-binding Rossmann-fold domains"/>
    <property type="match status" value="1"/>
</dbReference>
<dbReference type="PANTHER" id="PTHR42879:SF6">
    <property type="entry name" value="NADPH-DEPENDENT REDUCTASE BACG"/>
    <property type="match status" value="1"/>
</dbReference>
<dbReference type="PRINTS" id="PR00081">
    <property type="entry name" value="GDHRDH"/>
</dbReference>
<dbReference type="InterPro" id="IPR050259">
    <property type="entry name" value="SDR"/>
</dbReference>
<dbReference type="InterPro" id="IPR002347">
    <property type="entry name" value="SDR_fam"/>
</dbReference>